<dbReference type="GeneID" id="20822073"/>
<name>F8MUU4_NEUT8</name>
<dbReference type="KEGG" id="nte:NEUTE1DRAFT104016"/>
<evidence type="ECO:0000313" key="1">
    <source>
        <dbReference type="EMBL" id="EGO54569.1"/>
    </source>
</evidence>
<dbReference type="HOGENOM" id="CLU_2868213_0_0_1"/>
<sequence length="64" mass="7336">MRGMNGQVDIKKISGVEPLYTLVYGFMKSKDTLTARQQYSQHGECTRREGIMVHIVPCHPMHVM</sequence>
<organism evidence="1 2">
    <name type="scientific">Neurospora tetrasperma (strain FGSC 2508 / ATCC MYA-4615 / P0657)</name>
    <dbReference type="NCBI Taxonomy" id="510951"/>
    <lineage>
        <taxon>Eukaryota</taxon>
        <taxon>Fungi</taxon>
        <taxon>Dikarya</taxon>
        <taxon>Ascomycota</taxon>
        <taxon>Pezizomycotina</taxon>
        <taxon>Sordariomycetes</taxon>
        <taxon>Sordariomycetidae</taxon>
        <taxon>Sordariales</taxon>
        <taxon>Sordariaceae</taxon>
        <taxon>Neurospora</taxon>
    </lineage>
</organism>
<reference evidence="2" key="1">
    <citation type="journal article" date="2011" name="Genetics">
        <title>Massive changes in genome architecture accompany the transition to self-fertility in the filamentous fungus Neurospora tetrasperma.</title>
        <authorList>
            <person name="Ellison C.E."/>
            <person name="Stajich J.E."/>
            <person name="Jacobson D.J."/>
            <person name="Natvig D.O."/>
            <person name="Lapidus A."/>
            <person name="Foster B."/>
            <person name="Aerts A."/>
            <person name="Riley R."/>
            <person name="Lindquist E.A."/>
            <person name="Grigoriev I.V."/>
            <person name="Taylor J.W."/>
        </authorList>
    </citation>
    <scope>NUCLEOTIDE SEQUENCE [LARGE SCALE GENOMIC DNA]</scope>
    <source>
        <strain evidence="2">FGSC 2508 / P0657</strain>
    </source>
</reference>
<dbReference type="Proteomes" id="UP000008065">
    <property type="component" value="Unassembled WGS sequence"/>
</dbReference>
<dbReference type="AlphaFoldDB" id="F8MUU4"/>
<dbReference type="VEuPathDB" id="FungiDB:NEUTE1DRAFT_104016"/>
<accession>F8MUU4</accession>
<dbReference type="EMBL" id="GL891307">
    <property type="protein sequence ID" value="EGO54569.1"/>
    <property type="molecule type" value="Genomic_DNA"/>
</dbReference>
<dbReference type="RefSeq" id="XP_009854516.1">
    <property type="nucleotide sequence ID" value="XM_009856214.1"/>
</dbReference>
<gene>
    <name evidence="1" type="ORF">NEUTE1DRAFT_104016</name>
</gene>
<proteinExistence type="predicted"/>
<keyword evidence="2" id="KW-1185">Reference proteome</keyword>
<evidence type="ECO:0000313" key="2">
    <source>
        <dbReference type="Proteomes" id="UP000008065"/>
    </source>
</evidence>
<protein>
    <submittedName>
        <fullName evidence="1">Uncharacterized protein</fullName>
    </submittedName>
</protein>